<evidence type="ECO:0000256" key="3">
    <source>
        <dbReference type="ARBA" id="ARBA00022597"/>
    </source>
</evidence>
<gene>
    <name evidence="8" type="ordered locus">MTR_5g085760</name>
</gene>
<dbReference type="STRING" id="3880.G7K7J5"/>
<dbReference type="EMBL" id="MN623095">
    <property type="protein sequence ID" value="QMS54613.1"/>
    <property type="molecule type" value="mRNA"/>
</dbReference>
<evidence type="ECO:0000313" key="11">
    <source>
        <dbReference type="Proteomes" id="UP000002051"/>
    </source>
</evidence>
<reference evidence="9" key="4">
    <citation type="submission" date="2019-10" db="EMBL/GenBank/DDBJ databases">
        <authorList>
            <person name="Wang J.X."/>
        </authorList>
    </citation>
    <scope>NUCLEOTIDE SEQUENCE</scope>
    <source>
        <strain evidence="9">Medtr5g085760.1</strain>
    </source>
</reference>
<evidence type="ECO:0000313" key="9">
    <source>
        <dbReference type="EMBL" id="QMS54613.1"/>
    </source>
</evidence>
<accession>G7K7J5</accession>
<reference evidence="10" key="3">
    <citation type="submission" date="2015-04" db="UniProtKB">
        <authorList>
            <consortium name="EnsemblPlants"/>
        </authorList>
    </citation>
    <scope>IDENTIFICATION</scope>
    <source>
        <strain evidence="10">cv. Jemalong A17</strain>
    </source>
</reference>
<dbReference type="PaxDb" id="3880-AES99879"/>
<sequence>MVVQPLVSYYSDRSRLSFCCCRPFIACDVIGVVISALIIGYAGDLGHALGDNLCKKSKQHTLLIFILGFCKKPKQHTLMIFNTKRTTARAFSFLYISSPIAWPRL</sequence>
<dbReference type="eggNOG" id="KOG0637">
    <property type="taxonomic scope" value="Eukaryota"/>
</dbReference>
<keyword evidence="3 9" id="KW-0762">Sugar transport</keyword>
<reference evidence="8 11" key="1">
    <citation type="journal article" date="2011" name="Nature">
        <title>The Medicago genome provides insight into the evolution of rhizobial symbioses.</title>
        <authorList>
            <person name="Young N.D."/>
            <person name="Debelle F."/>
            <person name="Oldroyd G.E."/>
            <person name="Geurts R."/>
            <person name="Cannon S.B."/>
            <person name="Udvardi M.K."/>
            <person name="Benedito V.A."/>
            <person name="Mayer K.F."/>
            <person name="Gouzy J."/>
            <person name="Schoof H."/>
            <person name="Van de Peer Y."/>
            <person name="Proost S."/>
            <person name="Cook D.R."/>
            <person name="Meyers B.C."/>
            <person name="Spannagl M."/>
            <person name="Cheung F."/>
            <person name="De Mita S."/>
            <person name="Krishnakumar V."/>
            <person name="Gundlach H."/>
            <person name="Zhou S."/>
            <person name="Mudge J."/>
            <person name="Bharti A.K."/>
            <person name="Murray J.D."/>
            <person name="Naoumkina M.A."/>
            <person name="Rosen B."/>
            <person name="Silverstein K.A."/>
            <person name="Tang H."/>
            <person name="Rombauts S."/>
            <person name="Zhao P.X."/>
            <person name="Zhou P."/>
            <person name="Barbe V."/>
            <person name="Bardou P."/>
            <person name="Bechner M."/>
            <person name="Bellec A."/>
            <person name="Berger A."/>
            <person name="Berges H."/>
            <person name="Bidwell S."/>
            <person name="Bisseling T."/>
            <person name="Choisne N."/>
            <person name="Couloux A."/>
            <person name="Denny R."/>
            <person name="Deshpande S."/>
            <person name="Dai X."/>
            <person name="Doyle J.J."/>
            <person name="Dudez A.M."/>
            <person name="Farmer A.D."/>
            <person name="Fouteau S."/>
            <person name="Franken C."/>
            <person name="Gibelin C."/>
            <person name="Gish J."/>
            <person name="Goldstein S."/>
            <person name="Gonzalez A.J."/>
            <person name="Green P.J."/>
            <person name="Hallab A."/>
            <person name="Hartog M."/>
            <person name="Hua A."/>
            <person name="Humphray S.J."/>
            <person name="Jeong D.H."/>
            <person name="Jing Y."/>
            <person name="Jocker A."/>
            <person name="Kenton S.M."/>
            <person name="Kim D.J."/>
            <person name="Klee K."/>
            <person name="Lai H."/>
            <person name="Lang C."/>
            <person name="Lin S."/>
            <person name="Macmil S.L."/>
            <person name="Magdelenat G."/>
            <person name="Matthews L."/>
            <person name="McCorrison J."/>
            <person name="Monaghan E.L."/>
            <person name="Mun J.H."/>
            <person name="Najar F.Z."/>
            <person name="Nicholson C."/>
            <person name="Noirot C."/>
            <person name="O'Bleness M."/>
            <person name="Paule C.R."/>
            <person name="Poulain J."/>
            <person name="Prion F."/>
            <person name="Qin B."/>
            <person name="Qu C."/>
            <person name="Retzel E.F."/>
            <person name="Riddle C."/>
            <person name="Sallet E."/>
            <person name="Samain S."/>
            <person name="Samson N."/>
            <person name="Sanders I."/>
            <person name="Saurat O."/>
            <person name="Scarpelli C."/>
            <person name="Schiex T."/>
            <person name="Segurens B."/>
            <person name="Severin A.J."/>
            <person name="Sherrier D.J."/>
            <person name="Shi R."/>
            <person name="Sims S."/>
            <person name="Singer S.R."/>
            <person name="Sinharoy S."/>
            <person name="Sterck L."/>
            <person name="Viollet A."/>
            <person name="Wang B.B."/>
            <person name="Wang K."/>
            <person name="Wang M."/>
            <person name="Wang X."/>
            <person name="Warfsmann J."/>
            <person name="Weissenbach J."/>
            <person name="White D.D."/>
            <person name="White J.D."/>
            <person name="Wiley G.B."/>
            <person name="Wincker P."/>
            <person name="Xing Y."/>
            <person name="Yang L."/>
            <person name="Yao Z."/>
            <person name="Ying F."/>
            <person name="Zhai J."/>
            <person name="Zhou L."/>
            <person name="Zuber A."/>
            <person name="Denarie J."/>
            <person name="Dixon R.A."/>
            <person name="May G.D."/>
            <person name="Schwartz D.C."/>
            <person name="Rogers J."/>
            <person name="Quetier F."/>
            <person name="Town C.D."/>
            <person name="Roe B.A."/>
        </authorList>
    </citation>
    <scope>NUCLEOTIDE SEQUENCE [LARGE SCALE GENOMIC DNA]</scope>
    <source>
        <strain evidence="8">A17</strain>
        <strain evidence="10 11">cv. Jemalong A17</strain>
    </source>
</reference>
<dbReference type="GO" id="GO:0016020">
    <property type="term" value="C:membrane"/>
    <property type="evidence" value="ECO:0007669"/>
    <property type="project" value="UniProtKB-SubCell"/>
</dbReference>
<evidence type="ECO:0000256" key="4">
    <source>
        <dbReference type="ARBA" id="ARBA00022692"/>
    </source>
</evidence>
<comment type="subcellular location">
    <subcellularLocation>
        <location evidence="1">Membrane</location>
        <topology evidence="1">Multi-pass membrane protein</topology>
    </subcellularLocation>
</comment>
<keyword evidence="4" id="KW-0812">Transmembrane</keyword>
<dbReference type="HOGENOM" id="CLU_2240599_0_0_1"/>
<dbReference type="PANTHER" id="PTHR19432">
    <property type="entry name" value="SUGAR TRANSPORTER"/>
    <property type="match status" value="1"/>
</dbReference>
<keyword evidence="5" id="KW-0769">Symport</keyword>
<reference evidence="8 11" key="2">
    <citation type="journal article" date="2014" name="BMC Genomics">
        <title>An improved genome release (version Mt4.0) for the model legume Medicago truncatula.</title>
        <authorList>
            <person name="Tang H."/>
            <person name="Krishnakumar V."/>
            <person name="Bidwell S."/>
            <person name="Rosen B."/>
            <person name="Chan A."/>
            <person name="Zhou S."/>
            <person name="Gentzbittel L."/>
            <person name="Childs K.L."/>
            <person name="Yandell M."/>
            <person name="Gundlach H."/>
            <person name="Mayer K.F."/>
            <person name="Schwartz D.C."/>
            <person name="Town C.D."/>
        </authorList>
    </citation>
    <scope>GENOME REANNOTATION</scope>
    <source>
        <strain evidence="10 11">cv. Jemalong A17</strain>
    </source>
</reference>
<evidence type="ECO:0000313" key="10">
    <source>
        <dbReference type="EnsemblPlants" id="AES99879"/>
    </source>
</evidence>
<evidence type="ECO:0000256" key="2">
    <source>
        <dbReference type="ARBA" id="ARBA00022448"/>
    </source>
</evidence>
<organism evidence="8 11">
    <name type="scientific">Medicago truncatula</name>
    <name type="common">Barrel medic</name>
    <name type="synonym">Medicago tribuloides</name>
    <dbReference type="NCBI Taxonomy" id="3880"/>
    <lineage>
        <taxon>Eukaryota</taxon>
        <taxon>Viridiplantae</taxon>
        <taxon>Streptophyta</taxon>
        <taxon>Embryophyta</taxon>
        <taxon>Tracheophyta</taxon>
        <taxon>Spermatophyta</taxon>
        <taxon>Magnoliopsida</taxon>
        <taxon>eudicotyledons</taxon>
        <taxon>Gunneridae</taxon>
        <taxon>Pentapetalae</taxon>
        <taxon>rosids</taxon>
        <taxon>fabids</taxon>
        <taxon>Fabales</taxon>
        <taxon>Fabaceae</taxon>
        <taxon>Papilionoideae</taxon>
        <taxon>50 kb inversion clade</taxon>
        <taxon>NPAAA clade</taxon>
        <taxon>Hologalegina</taxon>
        <taxon>IRL clade</taxon>
        <taxon>Trifolieae</taxon>
        <taxon>Medicago</taxon>
    </lineage>
</organism>
<proteinExistence type="evidence at transcript level"/>
<evidence type="ECO:0000313" key="8">
    <source>
        <dbReference type="EMBL" id="AES99879.1"/>
    </source>
</evidence>
<keyword evidence="11" id="KW-1185">Reference proteome</keyword>
<dbReference type="EMBL" id="CM001221">
    <property type="protein sequence ID" value="AES99879.1"/>
    <property type="molecule type" value="Genomic_DNA"/>
</dbReference>
<evidence type="ECO:0000256" key="1">
    <source>
        <dbReference type="ARBA" id="ARBA00004141"/>
    </source>
</evidence>
<dbReference type="GO" id="GO:0015293">
    <property type="term" value="F:symporter activity"/>
    <property type="evidence" value="ECO:0007669"/>
    <property type="project" value="UniProtKB-KW"/>
</dbReference>
<dbReference type="EnsemblPlants" id="AES99879">
    <property type="protein sequence ID" value="AES99879"/>
    <property type="gene ID" value="MTR_5g085760"/>
</dbReference>
<dbReference type="Proteomes" id="UP000002051">
    <property type="component" value="Chromosome 5"/>
</dbReference>
<evidence type="ECO:0000256" key="6">
    <source>
        <dbReference type="ARBA" id="ARBA00022989"/>
    </source>
</evidence>
<protein>
    <submittedName>
        <fullName evidence="8">Sucrose transporter 2</fullName>
    </submittedName>
    <submittedName>
        <fullName evidence="9">Sugar transporter</fullName>
    </submittedName>
</protein>
<name>G7K7J5_MEDTR</name>
<dbReference type="PANTHER" id="PTHR19432:SF89">
    <property type="entry name" value="SUCROSE_H+ SYMPORTER, PLANT, MAJOR FACILITATOR SUPERFAMILY DOMAIN-CONTAINING PROTEIN-RELATED"/>
    <property type="match status" value="1"/>
</dbReference>
<keyword evidence="2" id="KW-0813">Transport</keyword>
<keyword evidence="6" id="KW-1133">Transmembrane helix</keyword>
<keyword evidence="7" id="KW-0472">Membrane</keyword>
<evidence type="ECO:0000256" key="7">
    <source>
        <dbReference type="ARBA" id="ARBA00023136"/>
    </source>
</evidence>
<evidence type="ECO:0000256" key="5">
    <source>
        <dbReference type="ARBA" id="ARBA00022847"/>
    </source>
</evidence>
<dbReference type="AlphaFoldDB" id="G7K7J5"/>